<keyword evidence="1" id="KW-1133">Transmembrane helix</keyword>
<name>A0A1I3RAP1_9PLAN</name>
<gene>
    <name evidence="2" type="ORF">SAMN05421753_12078</name>
</gene>
<accession>A0A1I3RAP1</accession>
<sequence>MPENPATRRGWAWTSFNAGLAVGLTVGIPLGAVGFMVLAKIMSAWPTIATH</sequence>
<reference evidence="3" key="1">
    <citation type="submission" date="2016-10" db="EMBL/GenBank/DDBJ databases">
        <authorList>
            <person name="Varghese N."/>
            <person name="Submissions S."/>
        </authorList>
    </citation>
    <scope>NUCLEOTIDE SEQUENCE [LARGE SCALE GENOMIC DNA]</scope>
    <source>
        <strain evidence="3">DSM 26348</strain>
    </source>
</reference>
<evidence type="ECO:0000256" key="1">
    <source>
        <dbReference type="SAM" id="Phobius"/>
    </source>
</evidence>
<evidence type="ECO:0000313" key="3">
    <source>
        <dbReference type="Proteomes" id="UP000199518"/>
    </source>
</evidence>
<dbReference type="Proteomes" id="UP000199518">
    <property type="component" value="Unassembled WGS sequence"/>
</dbReference>
<protein>
    <submittedName>
        <fullName evidence="2">Uncharacterized protein</fullName>
    </submittedName>
</protein>
<organism evidence="2 3">
    <name type="scientific">Planctomicrobium piriforme</name>
    <dbReference type="NCBI Taxonomy" id="1576369"/>
    <lineage>
        <taxon>Bacteria</taxon>
        <taxon>Pseudomonadati</taxon>
        <taxon>Planctomycetota</taxon>
        <taxon>Planctomycetia</taxon>
        <taxon>Planctomycetales</taxon>
        <taxon>Planctomycetaceae</taxon>
        <taxon>Planctomicrobium</taxon>
    </lineage>
</organism>
<dbReference type="EMBL" id="FOQD01000020">
    <property type="protein sequence ID" value="SFJ43673.1"/>
    <property type="molecule type" value="Genomic_DNA"/>
</dbReference>
<keyword evidence="1" id="KW-0472">Membrane</keyword>
<feature type="transmembrane region" description="Helical" evidence="1">
    <location>
        <begin position="20"/>
        <end position="39"/>
    </location>
</feature>
<dbReference type="AlphaFoldDB" id="A0A1I3RAP1"/>
<proteinExistence type="predicted"/>
<evidence type="ECO:0000313" key="2">
    <source>
        <dbReference type="EMBL" id="SFJ43673.1"/>
    </source>
</evidence>
<keyword evidence="1" id="KW-0812">Transmembrane</keyword>
<keyword evidence="3" id="KW-1185">Reference proteome</keyword>